<keyword evidence="3" id="KW-1003">Cell membrane</keyword>
<evidence type="ECO:0000256" key="4">
    <source>
        <dbReference type="ARBA" id="ARBA00022692"/>
    </source>
</evidence>
<keyword evidence="2" id="KW-0813">Transport</keyword>
<dbReference type="EMBL" id="JADKMY010000001">
    <property type="protein sequence ID" value="MBF4553125.1"/>
    <property type="molecule type" value="Genomic_DNA"/>
</dbReference>
<feature type="transmembrane region" description="Helical" evidence="8">
    <location>
        <begin position="409"/>
        <end position="432"/>
    </location>
</feature>
<feature type="transmembrane region" description="Helical" evidence="8">
    <location>
        <begin position="301"/>
        <end position="329"/>
    </location>
</feature>
<evidence type="ECO:0000256" key="8">
    <source>
        <dbReference type="SAM" id="Phobius"/>
    </source>
</evidence>
<evidence type="ECO:0000256" key="6">
    <source>
        <dbReference type="ARBA" id="ARBA00023065"/>
    </source>
</evidence>
<proteinExistence type="predicted"/>
<evidence type="ECO:0000256" key="5">
    <source>
        <dbReference type="ARBA" id="ARBA00022989"/>
    </source>
</evidence>
<feature type="transmembrane region" description="Helical" evidence="8">
    <location>
        <begin position="183"/>
        <end position="203"/>
    </location>
</feature>
<evidence type="ECO:0000313" key="9">
    <source>
        <dbReference type="EMBL" id="MBF4553125.1"/>
    </source>
</evidence>
<feature type="transmembrane region" description="Helical" evidence="8">
    <location>
        <begin position="383"/>
        <end position="403"/>
    </location>
</feature>
<comment type="caution">
    <text evidence="9">The sequence shown here is derived from an EMBL/GenBank/DDBJ whole genome shotgun (WGS) entry which is preliminary data.</text>
</comment>
<protein>
    <submittedName>
        <fullName evidence="9">TrkH family potassium uptake protein</fullName>
    </submittedName>
</protein>
<keyword evidence="7 8" id="KW-0472">Membrane</keyword>
<feature type="transmembrane region" description="Helical" evidence="8">
    <location>
        <begin position="39"/>
        <end position="61"/>
    </location>
</feature>
<feature type="transmembrane region" description="Helical" evidence="8">
    <location>
        <begin position="349"/>
        <end position="371"/>
    </location>
</feature>
<accession>A0ABR9ZIB8</accession>
<organism evidence="9 10">
    <name type="scientific">Corynebacterium suicordis DSM 45110</name>
    <dbReference type="NCBI Taxonomy" id="1121369"/>
    <lineage>
        <taxon>Bacteria</taxon>
        <taxon>Bacillati</taxon>
        <taxon>Actinomycetota</taxon>
        <taxon>Actinomycetes</taxon>
        <taxon>Mycobacteriales</taxon>
        <taxon>Corynebacteriaceae</taxon>
        <taxon>Corynebacterium</taxon>
    </lineage>
</organism>
<evidence type="ECO:0000313" key="10">
    <source>
        <dbReference type="Proteomes" id="UP000635902"/>
    </source>
</evidence>
<dbReference type="PANTHER" id="PTHR32024:SF1">
    <property type="entry name" value="KTR SYSTEM POTASSIUM UPTAKE PROTEIN B"/>
    <property type="match status" value="1"/>
</dbReference>
<evidence type="ECO:0000256" key="3">
    <source>
        <dbReference type="ARBA" id="ARBA00022475"/>
    </source>
</evidence>
<evidence type="ECO:0000256" key="7">
    <source>
        <dbReference type="ARBA" id="ARBA00023136"/>
    </source>
</evidence>
<comment type="subcellular location">
    <subcellularLocation>
        <location evidence="1">Cell membrane</location>
        <topology evidence="1">Multi-pass membrane protein</topology>
    </subcellularLocation>
</comment>
<name>A0ABR9ZIB8_9CORY</name>
<reference evidence="9 10" key="1">
    <citation type="submission" date="2020-10" db="EMBL/GenBank/DDBJ databases">
        <title>Novel species in genus Corynebacterium.</title>
        <authorList>
            <person name="Zhang G."/>
        </authorList>
    </citation>
    <scope>NUCLEOTIDE SEQUENCE [LARGE SCALE GENOMIC DNA]</scope>
    <source>
        <strain evidence="9 10">DSM 45110</strain>
    </source>
</reference>
<feature type="transmembrane region" description="Helical" evidence="8">
    <location>
        <begin position="67"/>
        <end position="92"/>
    </location>
</feature>
<keyword evidence="6" id="KW-0406">Ion transport</keyword>
<dbReference type="Proteomes" id="UP000635902">
    <property type="component" value="Unassembled WGS sequence"/>
</dbReference>
<feature type="transmembrane region" description="Helical" evidence="8">
    <location>
        <begin position="118"/>
        <end position="142"/>
    </location>
</feature>
<feature type="transmembrane region" description="Helical" evidence="8">
    <location>
        <begin position="224"/>
        <end position="253"/>
    </location>
</feature>
<dbReference type="InterPro" id="IPR003445">
    <property type="entry name" value="Cat_transpt"/>
</dbReference>
<evidence type="ECO:0000256" key="2">
    <source>
        <dbReference type="ARBA" id="ARBA00022448"/>
    </source>
</evidence>
<feature type="transmembrane region" description="Helical" evidence="8">
    <location>
        <begin position="268"/>
        <end position="289"/>
    </location>
</feature>
<evidence type="ECO:0000256" key="1">
    <source>
        <dbReference type="ARBA" id="ARBA00004651"/>
    </source>
</evidence>
<keyword evidence="4 8" id="KW-0812">Transmembrane</keyword>
<feature type="transmembrane region" description="Helical" evidence="8">
    <location>
        <begin position="6"/>
        <end position="27"/>
    </location>
</feature>
<keyword evidence="10" id="KW-1185">Reference proteome</keyword>
<keyword evidence="5 8" id="KW-1133">Transmembrane helix</keyword>
<dbReference type="Pfam" id="PF02386">
    <property type="entry name" value="TrkH"/>
    <property type="match status" value="1"/>
</dbReference>
<sequence>MQAARLTAGSFLLLIVIGAVLLSLPISTRGEGSVPPLEGIFTATSAVCLTGLVVVDTATFWTPFGQAVILGLIQVGGLGIMTLASLTGMLLVRKVSIRSRRLAQAESRPFSMGGAKRTILATVLLTVVTEAVMALILAWRFITEYQLPVAYSLWSGTFHSISAFNNAGFALRSANMIDFQDDWFILSPIMIAVVLGGLGYSVLAEIVRRARHRWRMRHSRSTTAVGHLSVTSRITLIGTAVLLIAGFAIYLAVEWHGAFEEFGVGKKILNALFATVTARTAGFNAIDYSQLSDTSLLATEGLMFVGGGSAGTAGGIKITTIVVLLYAMWTEFSGEKEVIVSKRHVPDSVIRQAMTVAAAGALVVWLSIVVLRVLNPHLDADHVTFEVVSAFGTVGLSTGITAALTGPSQVILCVLMYLGRIGPITMVAALAARKTTRHFHYPEERPLIG</sequence>
<dbReference type="PANTHER" id="PTHR32024">
    <property type="entry name" value="TRK SYSTEM POTASSIUM UPTAKE PROTEIN TRKG-RELATED"/>
    <property type="match status" value="1"/>
</dbReference>
<gene>
    <name evidence="9" type="ORF">IRY30_03375</name>
</gene>